<protein>
    <recommendedName>
        <fullName evidence="1">non-specific serine/threonine protein kinase</fullName>
        <ecNumber evidence="1">2.7.11.1</ecNumber>
    </recommendedName>
</protein>
<keyword evidence="6" id="KW-1185">Reference proteome</keyword>
<reference evidence="5 6" key="1">
    <citation type="submission" date="2016-02" db="EMBL/GenBank/DDBJ databases">
        <title>Complete genome sequence and transcriptome regulation of the pentose utilising yeast Sugiyamaella lignohabitans.</title>
        <authorList>
            <person name="Bellasio M."/>
            <person name="Peymann A."/>
            <person name="Valli M."/>
            <person name="Sipitzky M."/>
            <person name="Graf A."/>
            <person name="Sauer M."/>
            <person name="Marx H."/>
            <person name="Mattanovich D."/>
        </authorList>
    </citation>
    <scope>NUCLEOTIDE SEQUENCE [LARGE SCALE GENOMIC DNA]</scope>
    <source>
        <strain evidence="5 6">CBS 10342</strain>
    </source>
</reference>
<dbReference type="GO" id="GO:0004674">
    <property type="term" value="F:protein serine/threonine kinase activity"/>
    <property type="evidence" value="ECO:0007669"/>
    <property type="project" value="UniProtKB-EC"/>
</dbReference>
<organism evidence="5 6">
    <name type="scientific">Sugiyamaella lignohabitans</name>
    <dbReference type="NCBI Taxonomy" id="796027"/>
    <lineage>
        <taxon>Eukaryota</taxon>
        <taxon>Fungi</taxon>
        <taxon>Dikarya</taxon>
        <taxon>Ascomycota</taxon>
        <taxon>Saccharomycotina</taxon>
        <taxon>Dipodascomycetes</taxon>
        <taxon>Dipodascales</taxon>
        <taxon>Trichomonascaceae</taxon>
        <taxon>Sugiyamaella</taxon>
    </lineage>
</organism>
<name>A0A161HGS4_9ASCO</name>
<dbReference type="EC" id="2.7.11.1" evidence="1"/>
<evidence type="ECO:0000256" key="2">
    <source>
        <dbReference type="ARBA" id="ARBA00047899"/>
    </source>
</evidence>
<dbReference type="PANTHER" id="PTHR37171:SF1">
    <property type="entry name" value="SERINE_THREONINE-PROTEIN KINASE YRZF-RELATED"/>
    <property type="match status" value="1"/>
</dbReference>
<dbReference type="PANTHER" id="PTHR37171">
    <property type="entry name" value="SERINE/THREONINE-PROTEIN KINASE YRZF-RELATED"/>
    <property type="match status" value="1"/>
</dbReference>
<evidence type="ECO:0000256" key="1">
    <source>
        <dbReference type="ARBA" id="ARBA00012513"/>
    </source>
</evidence>
<comment type="catalytic activity">
    <reaction evidence="3">
        <text>L-seryl-[protein] + ATP = O-phospho-L-seryl-[protein] + ADP + H(+)</text>
        <dbReference type="Rhea" id="RHEA:17989"/>
        <dbReference type="Rhea" id="RHEA-COMP:9863"/>
        <dbReference type="Rhea" id="RHEA-COMP:11604"/>
        <dbReference type="ChEBI" id="CHEBI:15378"/>
        <dbReference type="ChEBI" id="CHEBI:29999"/>
        <dbReference type="ChEBI" id="CHEBI:30616"/>
        <dbReference type="ChEBI" id="CHEBI:83421"/>
        <dbReference type="ChEBI" id="CHEBI:456216"/>
        <dbReference type="EC" id="2.7.11.1"/>
    </reaction>
</comment>
<sequence>MMPGSSDGESSKTRSSTSSGGTIHREYDNSKDFYPINLEAVADLSLYYRLSQKKAAPCRINRATNWNSFYDMILYNLLTVPGTKSEKNDFFTDRGFSWVESGKQGVDEVMRFVTTAAVEILKDKGIHVTFSQLPGIEQIGKPSMSLFTNISPCHRPLLVGLHYIYEHYPMISTDVCFNMHIEDCENDSRKFSDDYPSYISRIRELYSHMLLNNLRYGYISTGSFTRFIRRTEIESCIEISPAIPLQASKPYTIAEIFAAVSRQCIVGDFGDTNIRNDYYLEHEQNTFEFQPETLPEPDIFSLKKRDPTIPGKTKWWRVKRQRDIIFRLKFLKPNQPLPLNSEQPYKWGISFGVITMIPPVPISPESPGTGLPLDITCPAVLKCCNYKAEESPERLCALAREASMYEYLEWCKIESVPRRYIYGDVLGFLKILALEPVGRSIRPSDINGAVIDKMKAATSELHRHKILHHDIRLSNYCIDDDKRIRIIGFSKAKRYHNLYDIAIQHEMNALEDIITEGLAAASEVSE</sequence>
<dbReference type="InterPro" id="IPR011009">
    <property type="entry name" value="Kinase-like_dom_sf"/>
</dbReference>
<evidence type="ECO:0000313" key="5">
    <source>
        <dbReference type="EMBL" id="ANB15000.1"/>
    </source>
</evidence>
<dbReference type="InterPro" id="IPR008266">
    <property type="entry name" value="Tyr_kinase_AS"/>
</dbReference>
<dbReference type="GeneID" id="30034550"/>
<evidence type="ECO:0000313" key="6">
    <source>
        <dbReference type="Proteomes" id="UP000189580"/>
    </source>
</evidence>
<proteinExistence type="predicted"/>
<accession>A0A161HGS4</accession>
<dbReference type="RefSeq" id="XP_018737477.1">
    <property type="nucleotide sequence ID" value="XM_018879573.1"/>
</dbReference>
<evidence type="ECO:0000256" key="4">
    <source>
        <dbReference type="SAM" id="MobiDB-lite"/>
    </source>
</evidence>
<feature type="compositionally biased region" description="Low complexity" evidence="4">
    <location>
        <begin position="1"/>
        <end position="22"/>
    </location>
</feature>
<dbReference type="EMBL" id="CP014503">
    <property type="protein sequence ID" value="ANB15000.1"/>
    <property type="molecule type" value="Genomic_DNA"/>
</dbReference>
<evidence type="ECO:0000256" key="3">
    <source>
        <dbReference type="ARBA" id="ARBA00048679"/>
    </source>
</evidence>
<dbReference type="KEGG" id="slb:AWJ20_2619"/>
<dbReference type="Proteomes" id="UP000189580">
    <property type="component" value="Chromosome b"/>
</dbReference>
<dbReference type="Gene3D" id="1.10.510.10">
    <property type="entry name" value="Transferase(Phosphotransferase) domain 1"/>
    <property type="match status" value="1"/>
</dbReference>
<comment type="catalytic activity">
    <reaction evidence="2">
        <text>L-threonyl-[protein] + ATP = O-phospho-L-threonyl-[protein] + ADP + H(+)</text>
        <dbReference type="Rhea" id="RHEA:46608"/>
        <dbReference type="Rhea" id="RHEA-COMP:11060"/>
        <dbReference type="Rhea" id="RHEA-COMP:11605"/>
        <dbReference type="ChEBI" id="CHEBI:15378"/>
        <dbReference type="ChEBI" id="CHEBI:30013"/>
        <dbReference type="ChEBI" id="CHEBI:30616"/>
        <dbReference type="ChEBI" id="CHEBI:61977"/>
        <dbReference type="ChEBI" id="CHEBI:456216"/>
        <dbReference type="EC" id="2.7.11.1"/>
    </reaction>
</comment>
<feature type="region of interest" description="Disordered" evidence="4">
    <location>
        <begin position="1"/>
        <end position="24"/>
    </location>
</feature>
<dbReference type="PROSITE" id="PS00109">
    <property type="entry name" value="PROTEIN_KINASE_TYR"/>
    <property type="match status" value="1"/>
</dbReference>
<gene>
    <name evidence="5" type="ORF">AWJ20_2619</name>
</gene>
<dbReference type="InterPro" id="IPR052396">
    <property type="entry name" value="Meiotic_Drive_Suppr_Kinase"/>
</dbReference>
<dbReference type="SUPFAM" id="SSF56112">
    <property type="entry name" value="Protein kinase-like (PK-like)"/>
    <property type="match status" value="1"/>
</dbReference>
<dbReference type="AlphaFoldDB" id="A0A161HGS4"/>
<dbReference type="OrthoDB" id="1668230at2759"/>